<organism evidence="1 2">
    <name type="scientific">Adineta ricciae</name>
    <name type="common">Rotifer</name>
    <dbReference type="NCBI Taxonomy" id="249248"/>
    <lineage>
        <taxon>Eukaryota</taxon>
        <taxon>Metazoa</taxon>
        <taxon>Spiralia</taxon>
        <taxon>Gnathifera</taxon>
        <taxon>Rotifera</taxon>
        <taxon>Eurotatoria</taxon>
        <taxon>Bdelloidea</taxon>
        <taxon>Adinetida</taxon>
        <taxon>Adinetidae</taxon>
        <taxon>Adineta</taxon>
    </lineage>
</organism>
<comment type="caution">
    <text evidence="1">The sequence shown here is derived from an EMBL/GenBank/DDBJ whole genome shotgun (WGS) entry which is preliminary data.</text>
</comment>
<dbReference type="AlphaFoldDB" id="A0A814F1M9"/>
<dbReference type="OrthoDB" id="9986429at2759"/>
<dbReference type="Proteomes" id="UP000663852">
    <property type="component" value="Unassembled WGS sequence"/>
</dbReference>
<dbReference type="Gene3D" id="1.10.4080.10">
    <property type="entry name" value="ADP-ribosylation/Crystallin J1"/>
    <property type="match status" value="1"/>
</dbReference>
<reference evidence="1" key="1">
    <citation type="submission" date="2021-02" db="EMBL/GenBank/DDBJ databases">
        <authorList>
            <person name="Nowell W R."/>
        </authorList>
    </citation>
    <scope>NUCLEOTIDE SEQUENCE</scope>
</reference>
<name>A0A814F1M9_ADIRI</name>
<proteinExistence type="predicted"/>
<dbReference type="EMBL" id="CAJNOJ010000054">
    <property type="protein sequence ID" value="CAF0976879.1"/>
    <property type="molecule type" value="Genomic_DNA"/>
</dbReference>
<gene>
    <name evidence="1" type="ORF">EDS130_LOCUS13663</name>
</gene>
<accession>A0A814F1M9</accession>
<protein>
    <submittedName>
        <fullName evidence="1">Uncharacterized protein</fullName>
    </submittedName>
</protein>
<dbReference type="InterPro" id="IPR036705">
    <property type="entry name" value="Ribosyl_crysJ1_sf"/>
</dbReference>
<evidence type="ECO:0000313" key="1">
    <source>
        <dbReference type="EMBL" id="CAF0976879.1"/>
    </source>
</evidence>
<sequence length="76" mass="8332">MINESAKTTHDRLDDYTAGCGPAQRSFPLAFCSWIDDDNLLDVSENETVLTHSRSLSESVAGVVNSICRSLLRNTS</sequence>
<dbReference type="SUPFAM" id="SSF101478">
    <property type="entry name" value="ADP-ribosylglycohydrolase"/>
    <property type="match status" value="1"/>
</dbReference>
<evidence type="ECO:0000313" key="2">
    <source>
        <dbReference type="Proteomes" id="UP000663852"/>
    </source>
</evidence>